<keyword evidence="3 9" id="KW-0808">Transferase</keyword>
<dbReference type="STRING" id="156994.SAMN04488028_102407"/>
<dbReference type="Pfam" id="PF02397">
    <property type="entry name" value="Bac_transf"/>
    <property type="match status" value="1"/>
</dbReference>
<keyword evidence="10" id="KW-1185">Reference proteome</keyword>
<dbReference type="Pfam" id="PF13727">
    <property type="entry name" value="CoA_binding_3"/>
    <property type="match status" value="1"/>
</dbReference>
<dbReference type="Proteomes" id="UP000184474">
    <property type="component" value="Unassembled WGS sequence"/>
</dbReference>
<dbReference type="SUPFAM" id="SSF51735">
    <property type="entry name" value="NAD(P)-binding Rossmann-fold domains"/>
    <property type="match status" value="1"/>
</dbReference>
<feature type="transmembrane region" description="Helical" evidence="7">
    <location>
        <begin position="12"/>
        <end position="32"/>
    </location>
</feature>
<evidence type="ECO:0000256" key="6">
    <source>
        <dbReference type="ARBA" id="ARBA00023136"/>
    </source>
</evidence>
<dbReference type="Gene3D" id="3.40.50.720">
    <property type="entry name" value="NAD(P)-binding Rossmann-like Domain"/>
    <property type="match status" value="1"/>
</dbReference>
<dbReference type="GO" id="GO:0016780">
    <property type="term" value="F:phosphotransferase activity, for other substituted phosphate groups"/>
    <property type="evidence" value="ECO:0007669"/>
    <property type="project" value="TreeGrafter"/>
</dbReference>
<feature type="domain" description="Bacterial sugar transferase" evidence="8">
    <location>
        <begin position="268"/>
        <end position="452"/>
    </location>
</feature>
<feature type="transmembrane region" description="Helical" evidence="7">
    <location>
        <begin position="44"/>
        <end position="61"/>
    </location>
</feature>
<organism evidence="9 10">
    <name type="scientific">Reichenbachiella agariperforans</name>
    <dbReference type="NCBI Taxonomy" id="156994"/>
    <lineage>
        <taxon>Bacteria</taxon>
        <taxon>Pseudomonadati</taxon>
        <taxon>Bacteroidota</taxon>
        <taxon>Cytophagia</taxon>
        <taxon>Cytophagales</taxon>
        <taxon>Reichenbachiellaceae</taxon>
        <taxon>Reichenbachiella</taxon>
    </lineage>
</organism>
<dbReference type="InterPro" id="IPR017473">
    <property type="entry name" value="Undecaprenyl-P_gluc_Ptfrase"/>
</dbReference>
<dbReference type="NCBIfam" id="TIGR03025">
    <property type="entry name" value="EPS_sugtrans"/>
    <property type="match status" value="1"/>
</dbReference>
<dbReference type="RefSeq" id="WP_073121378.1">
    <property type="nucleotide sequence ID" value="NZ_FRAA01000002.1"/>
</dbReference>
<keyword evidence="5 7" id="KW-1133">Transmembrane helix</keyword>
<keyword evidence="4 7" id="KW-0812">Transmembrane</keyword>
<reference evidence="10" key="1">
    <citation type="submission" date="2016-11" db="EMBL/GenBank/DDBJ databases">
        <authorList>
            <person name="Varghese N."/>
            <person name="Submissions S."/>
        </authorList>
    </citation>
    <scope>NUCLEOTIDE SEQUENCE [LARGE SCALE GENOMIC DNA]</scope>
    <source>
        <strain evidence="10">DSM 26134</strain>
    </source>
</reference>
<sequence length="459" mass="53562">MQKKRFSKYFPAIFLFIDLLFLNVGFVVANYIRFDTFWFHGDRYPFLFAFLNVAWVVIFFVTKLEKVEREKSIVDYISQILLGLTINLAVVFAMWASTRAYFYSREHLFYTYLIFSVFVIGWRVGFINLLRFYRTKGYNLRNVAIVGYGPIGRSLKRHFLQNPEMGYVFKGFFDHKVEHPSVAGSIEDVEGFSKDNSIDVIFCCLPKLYDDDVKRLVDFAENNLIKIKLLSDFSKVSNKNLQVQRYGNIPVLDVSNIPLDRIYNRVLKRAFDIAFSSLVMIFILSWLVPIIGLLIKLESPGPVFFIQNRHGRGNKYFPCWKFRTMVVNNEADSKQATKNDARITKIGGILRKTSLDELPQFINVFLGNMSVVGPRPHPIKLNNEFSPKIDRFIQRHAVKPGVTGLAQAKGYRGETARFSEMYGRVKLDRFYVKNWSLWFDIKIIFLTIYSIIFETENVY</sequence>
<evidence type="ECO:0000256" key="5">
    <source>
        <dbReference type="ARBA" id="ARBA00022989"/>
    </source>
</evidence>
<dbReference type="PANTHER" id="PTHR30576:SF0">
    <property type="entry name" value="UNDECAPRENYL-PHOSPHATE N-ACETYLGALACTOSAMINYL 1-PHOSPHATE TRANSFERASE-RELATED"/>
    <property type="match status" value="1"/>
</dbReference>
<protein>
    <submittedName>
        <fullName evidence="9">Putative colanic acid biosysnthesis UDP-glucose lipid carrier transferase</fullName>
    </submittedName>
</protein>
<dbReference type="AlphaFoldDB" id="A0A1M6NTW2"/>
<feature type="transmembrane region" description="Helical" evidence="7">
    <location>
        <begin position="273"/>
        <end position="295"/>
    </location>
</feature>
<dbReference type="InterPro" id="IPR003362">
    <property type="entry name" value="Bact_transf"/>
</dbReference>
<dbReference type="InterPro" id="IPR017475">
    <property type="entry name" value="EPS_sugar_tfrase"/>
</dbReference>
<evidence type="ECO:0000256" key="1">
    <source>
        <dbReference type="ARBA" id="ARBA00004141"/>
    </source>
</evidence>
<comment type="subcellular location">
    <subcellularLocation>
        <location evidence="1">Membrane</location>
        <topology evidence="1">Multi-pass membrane protein</topology>
    </subcellularLocation>
</comment>
<dbReference type="PANTHER" id="PTHR30576">
    <property type="entry name" value="COLANIC BIOSYNTHESIS UDP-GLUCOSE LIPID CARRIER TRANSFERASE"/>
    <property type="match status" value="1"/>
</dbReference>
<evidence type="ECO:0000256" key="7">
    <source>
        <dbReference type="SAM" id="Phobius"/>
    </source>
</evidence>
<gene>
    <name evidence="9" type="ORF">SAMN04488028_102407</name>
</gene>
<evidence type="ECO:0000256" key="4">
    <source>
        <dbReference type="ARBA" id="ARBA00022692"/>
    </source>
</evidence>
<evidence type="ECO:0000313" key="10">
    <source>
        <dbReference type="Proteomes" id="UP000184474"/>
    </source>
</evidence>
<dbReference type="EMBL" id="FRAA01000002">
    <property type="protein sequence ID" value="SHJ99166.1"/>
    <property type="molecule type" value="Genomic_DNA"/>
</dbReference>
<evidence type="ECO:0000256" key="3">
    <source>
        <dbReference type="ARBA" id="ARBA00022679"/>
    </source>
</evidence>
<evidence type="ECO:0000313" key="9">
    <source>
        <dbReference type="EMBL" id="SHJ99166.1"/>
    </source>
</evidence>
<proteinExistence type="inferred from homology"/>
<accession>A0A1M6NTW2</accession>
<keyword evidence="6 7" id="KW-0472">Membrane</keyword>
<feature type="transmembrane region" description="Helical" evidence="7">
    <location>
        <begin position="109"/>
        <end position="130"/>
    </location>
</feature>
<dbReference type="NCBIfam" id="TIGR03023">
    <property type="entry name" value="WcaJ_sugtrans"/>
    <property type="match status" value="1"/>
</dbReference>
<comment type="similarity">
    <text evidence="2">Belongs to the bacterial sugar transferase family.</text>
</comment>
<evidence type="ECO:0000256" key="2">
    <source>
        <dbReference type="ARBA" id="ARBA00006464"/>
    </source>
</evidence>
<dbReference type="InterPro" id="IPR036291">
    <property type="entry name" value="NAD(P)-bd_dom_sf"/>
</dbReference>
<dbReference type="GO" id="GO:0016020">
    <property type="term" value="C:membrane"/>
    <property type="evidence" value="ECO:0007669"/>
    <property type="project" value="UniProtKB-SubCell"/>
</dbReference>
<name>A0A1M6NTW2_REIAG</name>
<feature type="transmembrane region" description="Helical" evidence="7">
    <location>
        <begin position="73"/>
        <end position="97"/>
    </location>
</feature>
<evidence type="ECO:0000259" key="8">
    <source>
        <dbReference type="Pfam" id="PF02397"/>
    </source>
</evidence>